<evidence type="ECO:0000256" key="3">
    <source>
        <dbReference type="ARBA" id="ARBA00022475"/>
    </source>
</evidence>
<dbReference type="Gene3D" id="1.20.1640.10">
    <property type="entry name" value="Multidrug efflux transporter AcrB transmembrane domain"/>
    <property type="match status" value="2"/>
</dbReference>
<feature type="transmembrane region" description="Helical" evidence="9">
    <location>
        <begin position="861"/>
        <end position="884"/>
    </location>
</feature>
<feature type="domain" description="Protein export membrane protein SecD/SecF C-terminal" evidence="11">
    <location>
        <begin position="498"/>
        <end position="671"/>
    </location>
</feature>
<comment type="caution">
    <text evidence="9">Lacks conserved residue(s) required for the propagation of feature annotation.</text>
</comment>
<dbReference type="RefSeq" id="WP_290207663.1">
    <property type="nucleotide sequence ID" value="NZ_JASDDK010000007.1"/>
</dbReference>
<dbReference type="Pfam" id="PF22599">
    <property type="entry name" value="SecDF_P1_head"/>
    <property type="match status" value="1"/>
</dbReference>
<keyword evidence="4 9" id="KW-0812">Transmembrane</keyword>
<dbReference type="PANTHER" id="PTHR30081:SF1">
    <property type="entry name" value="PROTEIN TRANSLOCASE SUBUNIT SECD"/>
    <property type="match status" value="1"/>
</dbReference>
<keyword evidence="5 9" id="KW-0653">Protein transport</keyword>
<proteinExistence type="inferred from homology"/>
<feature type="domain" description="Protein export membrane protein SecD/SecF C-terminal" evidence="11">
    <location>
        <begin position="816"/>
        <end position="999"/>
    </location>
</feature>
<comment type="similarity">
    <text evidence="10">Belongs to the SecD/SecF family. SecF subfamily.</text>
</comment>
<feature type="transmembrane region" description="Helical" evidence="9">
    <location>
        <begin position="971"/>
        <end position="990"/>
    </location>
</feature>
<keyword evidence="2 9" id="KW-0813">Transport</keyword>
<feature type="transmembrane region" description="Helical" evidence="9">
    <location>
        <begin position="896"/>
        <end position="916"/>
    </location>
</feature>
<gene>
    <name evidence="14" type="primary">secDF</name>
    <name evidence="9" type="synonym">secD</name>
    <name evidence="10" type="synonym">secF</name>
    <name evidence="14" type="ORF">QMA06_14705</name>
</gene>
<evidence type="ECO:0000256" key="1">
    <source>
        <dbReference type="ARBA" id="ARBA00004651"/>
    </source>
</evidence>
<comment type="subcellular location">
    <subcellularLocation>
        <location evidence="1 9">Cell membrane</location>
        <topology evidence="1 9">Multi-pass membrane protein</topology>
    </subcellularLocation>
</comment>
<evidence type="ECO:0000256" key="2">
    <source>
        <dbReference type="ARBA" id="ARBA00022448"/>
    </source>
</evidence>
<dbReference type="Pfam" id="PF07549">
    <property type="entry name" value="Sec_GG"/>
    <property type="match status" value="2"/>
</dbReference>
<dbReference type="Proteomes" id="UP001231197">
    <property type="component" value="Unassembled WGS sequence"/>
</dbReference>
<dbReference type="HAMAP" id="MF_01464_B">
    <property type="entry name" value="SecF_B"/>
    <property type="match status" value="1"/>
</dbReference>
<dbReference type="NCBIfam" id="TIGR00966">
    <property type="entry name" value="transloc_SecF"/>
    <property type="match status" value="1"/>
</dbReference>
<feature type="transmembrane region" description="Helical" evidence="9">
    <location>
        <begin position="611"/>
        <end position="636"/>
    </location>
</feature>
<reference evidence="14 15" key="1">
    <citation type="journal article" date="2023" name="Int. J. Syst. Evol. Microbiol.">
        <title>Winogradskyella bathintestinalis sp. nov., isolated from the intestine of the deep-sea loosejaw dragonfish, Malacosteus niger.</title>
        <authorList>
            <person name="Uniacke-Lowe S."/>
            <person name="Johnson C.N."/>
            <person name="Stanton C."/>
            <person name="Hill C."/>
            <person name="Ross P."/>
        </authorList>
    </citation>
    <scope>NUCLEOTIDE SEQUENCE [LARGE SCALE GENOMIC DNA]</scope>
    <source>
        <strain evidence="14 15">APC 3343</strain>
    </source>
</reference>
<keyword evidence="8 9" id="KW-0472">Membrane</keyword>
<evidence type="ECO:0000256" key="9">
    <source>
        <dbReference type="HAMAP-Rule" id="MF_01463"/>
    </source>
</evidence>
<evidence type="ECO:0000259" key="11">
    <source>
        <dbReference type="Pfam" id="PF02355"/>
    </source>
</evidence>
<feature type="transmembrane region" description="Helical" evidence="9">
    <location>
        <begin position="836"/>
        <end position="854"/>
    </location>
</feature>
<evidence type="ECO:0000256" key="4">
    <source>
        <dbReference type="ARBA" id="ARBA00022692"/>
    </source>
</evidence>
<keyword evidence="3 9" id="KW-1003">Cell membrane</keyword>
<keyword evidence="6 9" id="KW-1133">Transmembrane helix</keyword>
<feature type="domain" description="Protein translocase subunit SecDF P1" evidence="12">
    <location>
        <begin position="207"/>
        <end position="261"/>
    </location>
</feature>
<accession>A0ABT7ZY91</accession>
<evidence type="ECO:0000256" key="5">
    <source>
        <dbReference type="ARBA" id="ARBA00022927"/>
    </source>
</evidence>
<dbReference type="Gene3D" id="3.30.70.3220">
    <property type="match status" value="1"/>
</dbReference>
<dbReference type="InterPro" id="IPR048634">
    <property type="entry name" value="SecD_SecF_C"/>
</dbReference>
<dbReference type="SUPFAM" id="SSF82866">
    <property type="entry name" value="Multidrug efflux transporter AcrB transmembrane domain"/>
    <property type="match status" value="2"/>
</dbReference>
<dbReference type="InterPro" id="IPR005665">
    <property type="entry name" value="SecF_bac"/>
</dbReference>
<evidence type="ECO:0000256" key="8">
    <source>
        <dbReference type="ARBA" id="ARBA00023136"/>
    </source>
</evidence>
<dbReference type="Gene3D" id="3.30.1360.200">
    <property type="match status" value="1"/>
</dbReference>
<sequence length="1018" mass="112235">MQNKGIIKLFALLFGLVSIYQLSFTFKANQIEDTAEQAAIAKYAETEDDYQSKRSIEEVRYLDSLKTSKIQVGDKFESIDVYNLGVTQYSYTEVENNAMNLGLDLKGGINVILQISVRDILKGLSNNSKDPVFNKALDDAEELQKDAQESYLESFFRAFDAIKGETKLASPDIFANRTLSDEIKFDMSDNEVKGIIETKIDESIVSAFEVLRKRIDKFGVTSPNIQRLGNSGRILLELPGAKDIERVKDLVTKTAQLQFWETYKTQDVLPYIMEVNQNMVEANKKKKAKNEGNDEVVETDVDQDSATSAIDELTGQIESDSTNVADINPLGIQGYGNGGSVVGMFLSKDREKVMEQLNDSKNRASLPSEMRYVRFVWGIQNEESEFSELYAVKGNRDGEPELSGAVITDARQDYDQLSRPAVSMQMDARGAKIWEEMTKKAYETQGFIAIVLDNIVYSAPSVSTGPIAGGNSQISGSFSLTEAVDLANVLRAGKLPASAQIVQADEVGPSLGQEAIDSGMTSFLIALAFVLLWMIFYYGKAGGFADIALLFNILLIFGVLASLGAVLTLPGIAGIVLTIGISVDANVLIFERIREELAKGKSQKESIKDGFSNALSSILDANITTGLTALILFVFGTGPIKGFATTLIIGILTSLFTAIFITRLLVDWYVNRGGKLDFSTGLTKNLFKNVNIDFLKKRKIAYVISGVLILASLGSLFTTGLDQGIDFVGGRTYQVRFEQDMSVEEVKNDLHAVFESAEVKTIGGPNQLKISTKYKIEDSSTEVDEEVQSMLFTALQKYLPAGMTYQEFLDGSGDQKIGKMMSSKVSPTIADDIKKASVWAILGSLVVVFLYILFRFKKWQFSLGAVAAVFHDVFIVLGIYSLTWRFMPFSMEIDQTFIAAILTVIGYSLNDTVVVFDRIREYFNENLGWKFDTTINRSVNSTISRTLNTSLTTLVVLLAMFLFGADSLKDLLFALIVGVIVGTYSSVFIATPIMYDTAKKGDATDALKRKVKDDVEEA</sequence>
<dbReference type="InterPro" id="IPR022645">
    <property type="entry name" value="SecD/SecF_bac"/>
</dbReference>
<dbReference type="NCBIfam" id="TIGR01129">
    <property type="entry name" value="secD"/>
    <property type="match status" value="1"/>
</dbReference>
<keyword evidence="7 9" id="KW-0811">Translocation</keyword>
<dbReference type="InterPro" id="IPR055344">
    <property type="entry name" value="SecD_SecF_C_bact"/>
</dbReference>
<dbReference type="InterPro" id="IPR054384">
    <property type="entry name" value="SecDF_P1_head"/>
</dbReference>
<keyword evidence="15" id="KW-1185">Reference proteome</keyword>
<protein>
    <recommendedName>
        <fullName evidence="9 10">Multifunctional fusion protein</fullName>
    </recommendedName>
    <domain>
        <recommendedName>
            <fullName evidence="9">Protein translocase subunit SecD</fullName>
        </recommendedName>
    </domain>
    <domain>
        <recommendedName>
            <fullName evidence="10">Protein-export membrane protein SecF</fullName>
        </recommendedName>
    </domain>
</protein>
<comment type="similarity">
    <text evidence="9">Belongs to the SecD/SecF family. SecD subfamily.</text>
</comment>
<evidence type="ECO:0000256" key="10">
    <source>
        <dbReference type="HAMAP-Rule" id="MF_01464"/>
    </source>
</evidence>
<dbReference type="InterPro" id="IPR022646">
    <property type="entry name" value="SecD/SecF_CS"/>
</dbReference>
<dbReference type="NCBIfam" id="NF009585">
    <property type="entry name" value="PRK13024.1-5"/>
    <property type="match status" value="1"/>
</dbReference>
<feature type="domain" description="SecDF P1 head subdomain" evidence="13">
    <location>
        <begin position="399"/>
        <end position="497"/>
    </location>
</feature>
<feature type="transmembrane region" description="Helical" evidence="9">
    <location>
        <begin position="642"/>
        <end position="666"/>
    </location>
</feature>
<feature type="transmembrane region" description="Helical" evidence="9">
    <location>
        <begin position="947"/>
        <end position="965"/>
    </location>
</feature>
<comment type="subunit">
    <text evidence="9">Forms a complex with SecF. Part of the essential Sec protein translocation apparatus which comprises SecA, SecYEG and auxiliary proteins SecDF. Other proteins may also be involved.</text>
</comment>
<evidence type="ECO:0000256" key="6">
    <source>
        <dbReference type="ARBA" id="ARBA00022989"/>
    </source>
</evidence>
<name>A0ABT7ZY91_9FLAO</name>
<feature type="transmembrane region" description="Helical" evidence="9">
    <location>
        <begin position="547"/>
        <end position="566"/>
    </location>
</feature>
<evidence type="ECO:0000313" key="14">
    <source>
        <dbReference type="EMBL" id="MDN3493972.1"/>
    </source>
</evidence>
<comment type="subunit">
    <text evidence="10">Forms a complex with SecD. Part of the essential Sec protein translocation apparatus which comprises SecA, SecYEG and auxiliary proteins SecDF. Other proteins may also be involved.</text>
</comment>
<dbReference type="Pfam" id="PF21760">
    <property type="entry name" value="SecD_1st"/>
    <property type="match status" value="1"/>
</dbReference>
<dbReference type="PRINTS" id="PR01755">
    <property type="entry name" value="SECFTRNLCASE"/>
</dbReference>
<comment type="caution">
    <text evidence="14">The sequence shown here is derived from an EMBL/GenBank/DDBJ whole genome shotgun (WGS) entry which is preliminary data.</text>
</comment>
<evidence type="ECO:0000256" key="7">
    <source>
        <dbReference type="ARBA" id="ARBA00023010"/>
    </source>
</evidence>
<dbReference type="Pfam" id="PF02355">
    <property type="entry name" value="SecD_SecF_C"/>
    <property type="match status" value="2"/>
</dbReference>
<dbReference type="HAMAP" id="MF_01463_B">
    <property type="entry name" value="SecD_B"/>
    <property type="match status" value="1"/>
</dbReference>
<feature type="transmembrane region" description="Helical" evidence="9">
    <location>
        <begin position="519"/>
        <end position="538"/>
    </location>
</feature>
<evidence type="ECO:0000259" key="12">
    <source>
        <dbReference type="Pfam" id="PF21760"/>
    </source>
</evidence>
<dbReference type="InterPro" id="IPR022813">
    <property type="entry name" value="SecD/SecF_arch_bac"/>
</dbReference>
<dbReference type="InterPro" id="IPR005791">
    <property type="entry name" value="SecD"/>
</dbReference>
<dbReference type="EMBL" id="JASDDK010000007">
    <property type="protein sequence ID" value="MDN3493972.1"/>
    <property type="molecule type" value="Genomic_DNA"/>
</dbReference>
<dbReference type="NCBIfam" id="TIGR00916">
    <property type="entry name" value="2A0604s01"/>
    <property type="match status" value="2"/>
</dbReference>
<feature type="transmembrane region" description="Helical" evidence="9">
    <location>
        <begin position="572"/>
        <end position="590"/>
    </location>
</feature>
<comment type="function">
    <text evidence="9">Part of the Sec protein translocase complex. Interacts with the SecYEG preprotein conducting channel. SecDF uses the proton motive force (PMF) to complete protein translocation after the ATP-dependent function of SecA.</text>
</comment>
<organism evidence="14 15">
    <name type="scientific">Winogradskyella bathintestinalis</name>
    <dbReference type="NCBI Taxonomy" id="3035208"/>
    <lineage>
        <taxon>Bacteria</taxon>
        <taxon>Pseudomonadati</taxon>
        <taxon>Bacteroidota</taxon>
        <taxon>Flavobacteriia</taxon>
        <taxon>Flavobacteriales</taxon>
        <taxon>Flavobacteriaceae</taxon>
        <taxon>Winogradskyella</taxon>
    </lineage>
</organism>
<evidence type="ECO:0000259" key="13">
    <source>
        <dbReference type="Pfam" id="PF22599"/>
    </source>
</evidence>
<feature type="transmembrane region" description="Helical" evidence="9">
    <location>
        <begin position="700"/>
        <end position="721"/>
    </location>
</feature>
<dbReference type="InterPro" id="IPR048631">
    <property type="entry name" value="SecD_1st"/>
</dbReference>
<evidence type="ECO:0000313" key="15">
    <source>
        <dbReference type="Proteomes" id="UP001231197"/>
    </source>
</evidence>
<dbReference type="PANTHER" id="PTHR30081">
    <property type="entry name" value="PROTEIN-EXPORT MEMBRANE PROTEIN SEC"/>
    <property type="match status" value="1"/>
</dbReference>